<evidence type="ECO:0000313" key="2">
    <source>
        <dbReference type="Proteomes" id="UP000335636"/>
    </source>
</evidence>
<evidence type="ECO:0000313" key="1">
    <source>
        <dbReference type="EMBL" id="VTJ75294.1"/>
    </source>
</evidence>
<dbReference type="EMBL" id="CABDUW010000790">
    <property type="protein sequence ID" value="VTJ75294.1"/>
    <property type="molecule type" value="Genomic_DNA"/>
</dbReference>
<proteinExistence type="predicted"/>
<protein>
    <submittedName>
        <fullName evidence="1">Uncharacterized protein</fullName>
    </submittedName>
</protein>
<sequence>MCLVAMKKRRATIWKGSPEVRKKAQVEAASAHGALWASQCGQAWGQVLHSHCPERAILHEDGHEQAQMAEARRGAQQVREVRVLLPGIVEAFTEESPVVLGFKDWWEEDAFHP</sequence>
<comment type="caution">
    <text evidence="1">The sequence shown here is derived from an EMBL/GenBank/DDBJ whole genome shotgun (WGS) entry which is preliminary data.</text>
</comment>
<gene>
    <name evidence="1" type="ORF">MONAX_5E000081</name>
</gene>
<organism evidence="1 2">
    <name type="scientific">Marmota monax</name>
    <name type="common">Woodchuck</name>
    <dbReference type="NCBI Taxonomy" id="9995"/>
    <lineage>
        <taxon>Eukaryota</taxon>
        <taxon>Metazoa</taxon>
        <taxon>Chordata</taxon>
        <taxon>Craniata</taxon>
        <taxon>Vertebrata</taxon>
        <taxon>Euteleostomi</taxon>
        <taxon>Mammalia</taxon>
        <taxon>Eutheria</taxon>
        <taxon>Euarchontoglires</taxon>
        <taxon>Glires</taxon>
        <taxon>Rodentia</taxon>
        <taxon>Sciuromorpha</taxon>
        <taxon>Sciuridae</taxon>
        <taxon>Xerinae</taxon>
        <taxon>Marmotini</taxon>
        <taxon>Marmota</taxon>
    </lineage>
</organism>
<dbReference type="Proteomes" id="UP000335636">
    <property type="component" value="Unassembled WGS sequence"/>
</dbReference>
<name>A0A5E4C0C5_MARMO</name>
<accession>A0A5E4C0C5</accession>
<dbReference type="AlphaFoldDB" id="A0A5E4C0C5"/>
<reference evidence="1" key="1">
    <citation type="submission" date="2019-04" db="EMBL/GenBank/DDBJ databases">
        <authorList>
            <person name="Alioto T."/>
            <person name="Alioto T."/>
        </authorList>
    </citation>
    <scope>NUCLEOTIDE SEQUENCE [LARGE SCALE GENOMIC DNA]</scope>
</reference>
<keyword evidence="2" id="KW-1185">Reference proteome</keyword>